<accession>A0A1C3ZXY9</accession>
<dbReference type="STRING" id="1798182.GA0061081_102143"/>
<name>A0A1C3ZXY9_9GAMM</name>
<proteinExistence type="predicted"/>
<dbReference type="EMBL" id="FMAQ01000002">
    <property type="protein sequence ID" value="SCB87142.1"/>
    <property type="molecule type" value="Genomic_DNA"/>
</dbReference>
<protein>
    <submittedName>
        <fullName evidence="1">Uncharacterized protein</fullName>
    </submittedName>
</protein>
<evidence type="ECO:0000313" key="2">
    <source>
        <dbReference type="Proteomes" id="UP000199670"/>
    </source>
</evidence>
<evidence type="ECO:0000313" key="1">
    <source>
        <dbReference type="EMBL" id="SCB87142.1"/>
    </source>
</evidence>
<dbReference type="AlphaFoldDB" id="A0A1C3ZXY9"/>
<gene>
    <name evidence="1" type="ORF">GA0061081_102143</name>
</gene>
<reference evidence="2" key="1">
    <citation type="submission" date="2016-08" db="EMBL/GenBank/DDBJ databases">
        <authorList>
            <person name="Varghese N."/>
            <person name="Submissions Spin"/>
        </authorList>
    </citation>
    <scope>NUCLEOTIDE SEQUENCE [LARGE SCALE GENOMIC DNA]</scope>
    <source>
        <strain evidence="2">R-53248</strain>
    </source>
</reference>
<organism evidence="1 2">
    <name type="scientific">Gilliamella bombicola</name>
    <dbReference type="NCBI Taxonomy" id="1798182"/>
    <lineage>
        <taxon>Bacteria</taxon>
        <taxon>Pseudomonadati</taxon>
        <taxon>Pseudomonadota</taxon>
        <taxon>Gammaproteobacteria</taxon>
        <taxon>Orbales</taxon>
        <taxon>Orbaceae</taxon>
        <taxon>Gilliamella</taxon>
    </lineage>
</organism>
<sequence>MDKKLDNLSSSLIFDAHKLILAKKMDKSCLYDINKNHRRQISWSKNLVSNLNNNQWIMRYPMHTFLSTNLPTI</sequence>
<dbReference type="Proteomes" id="UP000199670">
    <property type="component" value="Unassembled WGS sequence"/>
</dbReference>
<keyword evidence="2" id="KW-1185">Reference proteome</keyword>